<feature type="binding site" evidence="7">
    <location>
        <position position="191"/>
    </location>
    <ligand>
        <name>[4Fe-4S] cluster</name>
        <dbReference type="ChEBI" id="CHEBI:49883"/>
        <label>1</label>
    </ligand>
</feature>
<dbReference type="SUPFAM" id="SSF54862">
    <property type="entry name" value="4Fe-4S ferredoxins"/>
    <property type="match status" value="1"/>
</dbReference>
<dbReference type="CDD" id="cd10561">
    <property type="entry name" value="HybA_like"/>
    <property type="match status" value="1"/>
</dbReference>
<dbReference type="NCBIfam" id="NF008134">
    <property type="entry name" value="PRK10882.1"/>
    <property type="match status" value="1"/>
</dbReference>
<dbReference type="GO" id="GO:0045333">
    <property type="term" value="P:cellular respiration"/>
    <property type="evidence" value="ECO:0007669"/>
    <property type="project" value="InterPro"/>
</dbReference>
<evidence type="ECO:0000313" key="10">
    <source>
        <dbReference type="EMBL" id="KAA0257785.1"/>
    </source>
</evidence>
<feature type="domain" description="4Fe-4S ferredoxin-type" evidence="9">
    <location>
        <begin position="41"/>
        <end position="71"/>
    </location>
</feature>
<comment type="cofactor">
    <cofactor evidence="7">
        <name>[4Fe-4S] cluster</name>
        <dbReference type="ChEBI" id="CHEBI:49883"/>
    </cofactor>
    <text evidence="7">Binds 4 [4Fe-4S] clusters per subunit.</text>
</comment>
<feature type="binding site" evidence="7">
    <location>
        <position position="142"/>
    </location>
    <ligand>
        <name>[4Fe-4S] cluster</name>
        <dbReference type="ChEBI" id="CHEBI:49883"/>
        <label>4</label>
    </ligand>
</feature>
<dbReference type="InterPro" id="IPR014603">
    <property type="entry name" value="Formate_DH_Fe-S_su"/>
</dbReference>
<dbReference type="PANTHER" id="PTHR43545">
    <property type="entry name" value="FORMATE DEHYDROGENASE, NITRATE-INDUCIBLE, IRON-SULFUR SUBUNIT"/>
    <property type="match status" value="1"/>
</dbReference>
<feature type="binding site" evidence="7">
    <location>
        <position position="174"/>
    </location>
    <ligand>
        <name>[4Fe-4S] cluster</name>
        <dbReference type="ChEBI" id="CHEBI:49883"/>
        <label>2</label>
    </ligand>
</feature>
<feature type="binding site" evidence="7">
    <location>
        <position position="187"/>
    </location>
    <ligand>
        <name>[4Fe-4S] cluster</name>
        <dbReference type="ChEBI" id="CHEBI:49883"/>
        <label>2</label>
    </ligand>
</feature>
<evidence type="ECO:0000256" key="7">
    <source>
        <dbReference type="PIRSR" id="PIRSR036298-50"/>
    </source>
</evidence>
<dbReference type="PANTHER" id="PTHR43545:SF1">
    <property type="entry name" value="HYDROGENASE-2 OPERON PROTEIN HYBA"/>
    <property type="match status" value="1"/>
</dbReference>
<organism evidence="10 11">
    <name type="scientific">Deferribacter autotrophicus</name>
    <dbReference type="NCBI Taxonomy" id="500465"/>
    <lineage>
        <taxon>Bacteria</taxon>
        <taxon>Pseudomonadati</taxon>
        <taxon>Deferribacterota</taxon>
        <taxon>Deferribacteres</taxon>
        <taxon>Deferribacterales</taxon>
        <taxon>Deferribacteraceae</taxon>
        <taxon>Deferribacter</taxon>
    </lineage>
</organism>
<evidence type="ECO:0000259" key="9">
    <source>
        <dbReference type="PROSITE" id="PS51379"/>
    </source>
</evidence>
<dbReference type="PROSITE" id="PS51318">
    <property type="entry name" value="TAT"/>
    <property type="match status" value="1"/>
</dbReference>
<dbReference type="GO" id="GO:0030313">
    <property type="term" value="C:cell envelope"/>
    <property type="evidence" value="ECO:0007669"/>
    <property type="project" value="UniProtKB-SubCell"/>
</dbReference>
<dbReference type="GO" id="GO:0015944">
    <property type="term" value="P:formate oxidation"/>
    <property type="evidence" value="ECO:0007669"/>
    <property type="project" value="InterPro"/>
</dbReference>
<protein>
    <submittedName>
        <fullName evidence="10">Hydrogenase 2 operon protein HybA</fullName>
    </submittedName>
</protein>
<comment type="caution">
    <text evidence="10">The sequence shown here is derived from an EMBL/GenBank/DDBJ whole genome shotgun (WGS) entry which is preliminary data.</text>
</comment>
<feature type="binding site" evidence="7">
    <location>
        <position position="145"/>
    </location>
    <ligand>
        <name>[4Fe-4S] cluster</name>
        <dbReference type="ChEBI" id="CHEBI:49883"/>
        <label>4</label>
    </ligand>
</feature>
<dbReference type="RefSeq" id="WP_149266758.1">
    <property type="nucleotide sequence ID" value="NZ_VFJB01000006.1"/>
</dbReference>
<feature type="binding site" evidence="7">
    <location>
        <position position="122"/>
    </location>
    <ligand>
        <name>[4Fe-4S] cluster</name>
        <dbReference type="ChEBI" id="CHEBI:49883"/>
        <label>4</label>
    </ligand>
</feature>
<evidence type="ECO:0000313" key="11">
    <source>
        <dbReference type="Proteomes" id="UP000322876"/>
    </source>
</evidence>
<comment type="subcellular location">
    <subcellularLocation>
        <location evidence="1">Cell envelope</location>
    </subcellularLocation>
</comment>
<keyword evidence="8" id="KW-0732">Signal</keyword>
<dbReference type="InterPro" id="IPR017900">
    <property type="entry name" value="4Fe4S_Fe_S_CS"/>
</dbReference>
<dbReference type="InterPro" id="IPR017896">
    <property type="entry name" value="4Fe4S_Fe-S-bd"/>
</dbReference>
<evidence type="ECO:0000256" key="3">
    <source>
        <dbReference type="ARBA" id="ARBA00022723"/>
    </source>
</evidence>
<dbReference type="Proteomes" id="UP000322876">
    <property type="component" value="Unassembled WGS sequence"/>
</dbReference>
<feature type="binding site" evidence="7">
    <location>
        <position position="152"/>
    </location>
    <ligand>
        <name>[4Fe-4S] cluster</name>
        <dbReference type="ChEBI" id="CHEBI:49883"/>
        <label>3</label>
    </ligand>
</feature>
<keyword evidence="2 7" id="KW-0004">4Fe-4S</keyword>
<dbReference type="PIRSF" id="PIRSF036298">
    <property type="entry name" value="FDH_4Fe4S"/>
    <property type="match status" value="1"/>
</dbReference>
<evidence type="ECO:0000256" key="4">
    <source>
        <dbReference type="ARBA" id="ARBA00022737"/>
    </source>
</evidence>
<evidence type="ECO:0000256" key="2">
    <source>
        <dbReference type="ARBA" id="ARBA00022485"/>
    </source>
</evidence>
<keyword evidence="6 7" id="KW-0411">Iron-sulfur</keyword>
<dbReference type="PROSITE" id="PS00198">
    <property type="entry name" value="4FE4S_FER_1"/>
    <property type="match status" value="1"/>
</dbReference>
<dbReference type="GO" id="GO:0051539">
    <property type="term" value="F:4 iron, 4 sulfur cluster binding"/>
    <property type="evidence" value="ECO:0007669"/>
    <property type="project" value="UniProtKB-KW"/>
</dbReference>
<feature type="binding site" evidence="7">
    <location>
        <position position="171"/>
    </location>
    <ligand>
        <name>[4Fe-4S] cluster</name>
        <dbReference type="ChEBI" id="CHEBI:49883"/>
        <label>2</label>
    </ligand>
</feature>
<keyword evidence="4" id="KW-0677">Repeat</keyword>
<dbReference type="InterPro" id="IPR006311">
    <property type="entry name" value="TAT_signal"/>
</dbReference>
<feature type="binding site" evidence="7">
    <location>
        <position position="113"/>
    </location>
    <ligand>
        <name>[4Fe-4S] cluster</name>
        <dbReference type="ChEBI" id="CHEBI:49883"/>
        <label>3</label>
    </ligand>
</feature>
<keyword evidence="11" id="KW-1185">Reference proteome</keyword>
<feature type="binding site" evidence="7">
    <location>
        <position position="148"/>
    </location>
    <ligand>
        <name>[4Fe-4S] cluster</name>
        <dbReference type="ChEBI" id="CHEBI:49883"/>
        <label>4</label>
    </ligand>
</feature>
<keyword evidence="5 7" id="KW-0408">Iron</keyword>
<accession>A0A5A8F6Z7</accession>
<evidence type="ECO:0000256" key="1">
    <source>
        <dbReference type="ARBA" id="ARBA00004196"/>
    </source>
</evidence>
<feature type="binding site" evidence="7">
    <location>
        <position position="60"/>
    </location>
    <ligand>
        <name>[4Fe-4S] cluster</name>
        <dbReference type="ChEBI" id="CHEBI:49883"/>
        <label>2</label>
    </ligand>
</feature>
<feature type="binding site" evidence="7">
    <location>
        <position position="50"/>
    </location>
    <ligand>
        <name>[4Fe-4S] cluster</name>
        <dbReference type="ChEBI" id="CHEBI:49883"/>
        <label>1</label>
    </ligand>
</feature>
<proteinExistence type="predicted"/>
<dbReference type="EMBL" id="VFJB01000006">
    <property type="protein sequence ID" value="KAA0257785.1"/>
    <property type="molecule type" value="Genomic_DNA"/>
</dbReference>
<feature type="chain" id="PRO_5023097192" evidence="8">
    <location>
        <begin position="29"/>
        <end position="300"/>
    </location>
</feature>
<feature type="binding site" evidence="7">
    <location>
        <position position="110"/>
    </location>
    <ligand>
        <name>[4Fe-4S] cluster</name>
        <dbReference type="ChEBI" id="CHEBI:49883"/>
        <label>3</label>
    </ligand>
</feature>
<keyword evidence="3 7" id="KW-0479">Metal-binding</keyword>
<feature type="binding site" evidence="7">
    <location>
        <position position="56"/>
    </location>
    <ligand>
        <name>[4Fe-4S] cluster</name>
        <dbReference type="ChEBI" id="CHEBI:49883"/>
        <label>1</label>
    </ligand>
</feature>
<dbReference type="InterPro" id="IPR051555">
    <property type="entry name" value="FDH_Electron_Transfer_Unit"/>
</dbReference>
<feature type="domain" description="4Fe-4S ferredoxin-type" evidence="9">
    <location>
        <begin position="101"/>
        <end position="132"/>
    </location>
</feature>
<dbReference type="AlphaFoldDB" id="A0A5A8F6Z7"/>
<dbReference type="Pfam" id="PF13247">
    <property type="entry name" value="Fer4_11"/>
    <property type="match status" value="1"/>
</dbReference>
<feature type="domain" description="4Fe-4S ferredoxin-type" evidence="9">
    <location>
        <begin position="133"/>
        <end position="162"/>
    </location>
</feature>
<reference evidence="10 11" key="1">
    <citation type="submission" date="2019-06" db="EMBL/GenBank/DDBJ databases">
        <title>Genomic insights into carbon and energy metabolism of Deferribacter autotrophicus revealed new metabolic traits in the phylum Deferribacteres.</title>
        <authorList>
            <person name="Slobodkin A.I."/>
            <person name="Slobodkina G.B."/>
            <person name="Allioux M."/>
            <person name="Alain K."/>
            <person name="Jebbar M."/>
            <person name="Shadrin V."/>
            <person name="Kublanov I.V."/>
            <person name="Toshchakov S.V."/>
            <person name="Bonch-Osmolovskaya E.A."/>
        </authorList>
    </citation>
    <scope>NUCLEOTIDE SEQUENCE [LARGE SCALE GENOMIC DNA]</scope>
    <source>
        <strain evidence="10 11">SL50</strain>
    </source>
</reference>
<feature type="binding site" evidence="7">
    <location>
        <position position="53"/>
    </location>
    <ligand>
        <name>[4Fe-4S] cluster</name>
        <dbReference type="ChEBI" id="CHEBI:49883"/>
        <label>1</label>
    </ligand>
</feature>
<dbReference type="PROSITE" id="PS51379">
    <property type="entry name" value="4FE4S_FER_2"/>
    <property type="match status" value="3"/>
</dbReference>
<feature type="signal peptide" evidence="8">
    <location>
        <begin position="1"/>
        <end position="28"/>
    </location>
</feature>
<sequence>MKKKTRREFLKTTAGLIAGACVSGVATAEANEENFVKDDAYAMFYDATACVGCKACVAACKRVNGMPAEKADFDPDGKWDAPKDLDSKTRTIIKLYKENENVWSYIKHQCMHCAKPSCVSACPVGAMRQDENGVVYYNEDICIGCRYCQVACPFNIPKFEWEKAFPKIVKCDMCKFTNLKEKGEPACTEVCPAKAVVFGKRKDLLKEAKRRLKENPDKYVNHIYGEFEAGGTNVIYLASVPFEKLGFPKLDSKSPAAFTEKIQHTVYKGFIAPVALYATLCLIALRNRKKNEQSDEREDK</sequence>
<evidence type="ECO:0000256" key="5">
    <source>
        <dbReference type="ARBA" id="ARBA00023004"/>
    </source>
</evidence>
<name>A0A5A8F6Z7_9BACT</name>
<dbReference type="Gene3D" id="3.30.70.20">
    <property type="match status" value="2"/>
</dbReference>
<evidence type="ECO:0000256" key="8">
    <source>
        <dbReference type="SAM" id="SignalP"/>
    </source>
</evidence>
<dbReference type="GO" id="GO:0046872">
    <property type="term" value="F:metal ion binding"/>
    <property type="evidence" value="ECO:0007669"/>
    <property type="project" value="UniProtKB-KW"/>
</dbReference>
<dbReference type="OrthoDB" id="9789030at2"/>
<gene>
    <name evidence="10" type="primary">hybA</name>
    <name evidence="10" type="ORF">FHQ18_08565</name>
</gene>
<feature type="binding site" evidence="7">
    <location>
        <position position="118"/>
    </location>
    <ligand>
        <name>[4Fe-4S] cluster</name>
        <dbReference type="ChEBI" id="CHEBI:49883"/>
        <label>3</label>
    </ligand>
</feature>
<evidence type="ECO:0000256" key="6">
    <source>
        <dbReference type="ARBA" id="ARBA00023014"/>
    </source>
</evidence>